<dbReference type="GO" id="GO:0005794">
    <property type="term" value="C:Golgi apparatus"/>
    <property type="evidence" value="ECO:0007669"/>
    <property type="project" value="TreeGrafter"/>
</dbReference>
<comment type="subcellular location">
    <subcellularLocation>
        <location evidence="1">Membrane</location>
        <topology evidence="1">Multi-pass membrane protein</topology>
    </subcellularLocation>
</comment>
<gene>
    <name evidence="10" type="primary">101891830</name>
    <name evidence="12" type="synonym">LOC101891830</name>
</gene>
<evidence type="ECO:0000259" key="9">
    <source>
        <dbReference type="Pfam" id="PF21904"/>
    </source>
</evidence>
<dbReference type="InterPro" id="IPR053937">
    <property type="entry name" value="GOST_TM"/>
</dbReference>
<evidence type="ECO:0000256" key="4">
    <source>
        <dbReference type="ARBA" id="ARBA00022989"/>
    </source>
</evidence>
<feature type="domain" description="GOST seven transmembrane" evidence="8">
    <location>
        <begin position="373"/>
        <end position="615"/>
    </location>
</feature>
<feature type="transmembrane region" description="Helical" evidence="7">
    <location>
        <begin position="511"/>
        <end position="533"/>
    </location>
</feature>
<evidence type="ECO:0000256" key="5">
    <source>
        <dbReference type="ARBA" id="ARBA00023136"/>
    </source>
</evidence>
<accession>A0A1I8NE66</accession>
<evidence type="ECO:0000313" key="12">
    <source>
        <dbReference type="RefSeq" id="XP_019893532.1"/>
    </source>
</evidence>
<reference evidence="10" key="1">
    <citation type="submission" date="2020-05" db="UniProtKB">
        <authorList>
            <consortium name="EnsemblMetazoa"/>
        </authorList>
    </citation>
    <scope>IDENTIFICATION</scope>
    <source>
        <strain evidence="10">Aabys</strain>
    </source>
</reference>
<dbReference type="KEGG" id="mde:101891830"/>
<dbReference type="InterPro" id="IPR054103">
    <property type="entry name" value="CAND6-7_N"/>
</dbReference>
<dbReference type="VEuPathDB" id="VectorBase:MDOMA2_007386"/>
<dbReference type="Pfam" id="PF21904">
    <property type="entry name" value="CAND6-7_N"/>
    <property type="match status" value="1"/>
</dbReference>
<dbReference type="RefSeq" id="XP_019893532.1">
    <property type="nucleotide sequence ID" value="XM_020037973.1"/>
</dbReference>
<dbReference type="Pfam" id="PF06814">
    <property type="entry name" value="GOST_TM"/>
    <property type="match status" value="1"/>
</dbReference>
<evidence type="ECO:0000256" key="3">
    <source>
        <dbReference type="ARBA" id="ARBA00022729"/>
    </source>
</evidence>
<sequence>MMRQMNGKTCWWGAMTLAKSIFLLGIVAAFFHAKLVEGRKHHLEVQTDSRPYIALSTFGFYTHGHLNVKLSNLQLSSETGNENIGLSLDKTTIDQMNPYLDSHQNKCLLEESSGLQRNGPILFFMFDLKKLQVHVKCSPEWRNQHIYRDSSMFPMYRNKRQSKLHEDNLILGPRRRRRDLAPHDGEANVDTNAAAAADAAVLEGFDDDDSYEAPSIPSKPQVPEKKDDDNVISEDRLDEEKVLPETKNKDIKENLSAPKTEEKLIKENPRDNVPIVAGNVAAQETVITSGENMMQQNAFCNNMVLPLAKTVVDGVNYYNMSFSMFVATLHEEGLYNLYFHNCENYHGFEKQVSFVVDIEENNNGNYLSAGEMPLPALYLMMSVLFFLSGLFWVFILKKSKHTVYKIHYIMAVLVFLKSLSLMFHSINYHFIEIRGEHVEAWAILYYIAHLLKGAVLFITIVLIGTGWTFIKHILSDKDKKIFMVVIPLQVLANVAEIIIEESEESDAEFRTWHNIFIFVDLLCCGAILFPIVWSIRHLHEASATDGKAAINLRKLKLFRQFYIMIVCYIYFTRIIVYLLKMTVAFQYAWLDEMFREMATYVFFVLTGYKFRPTSSHPYFAVDDDDDDDEVEVLTESGLTHNTIHRTKAQSRNIVSGTTIIEGNDEEKENLISKRESSHEYD</sequence>
<dbReference type="EnsemblMetazoa" id="MDOA014279-RA">
    <property type="protein sequence ID" value="MDOA014279-PA"/>
    <property type="gene ID" value="MDOA014279"/>
</dbReference>
<feature type="region of interest" description="Disordered" evidence="6">
    <location>
        <begin position="207"/>
        <end position="238"/>
    </location>
</feature>
<feature type="transmembrane region" description="Helical" evidence="7">
    <location>
        <begin position="376"/>
        <end position="396"/>
    </location>
</feature>
<keyword evidence="5 7" id="KW-0472">Membrane</keyword>
<protein>
    <submittedName>
        <fullName evidence="12">Protein GPR107</fullName>
    </submittedName>
</protein>
<evidence type="ECO:0000256" key="2">
    <source>
        <dbReference type="ARBA" id="ARBA00022692"/>
    </source>
</evidence>
<dbReference type="OrthoDB" id="29657at2759"/>
<keyword evidence="2 7" id="KW-0812">Transmembrane</keyword>
<feature type="transmembrane region" description="Helical" evidence="7">
    <location>
        <begin position="443"/>
        <end position="469"/>
    </location>
</feature>
<evidence type="ECO:0000313" key="10">
    <source>
        <dbReference type="EnsemblMetazoa" id="MDOA014279-PA"/>
    </source>
</evidence>
<evidence type="ECO:0000313" key="11">
    <source>
        <dbReference type="Proteomes" id="UP001652621"/>
    </source>
</evidence>
<feature type="transmembrane region" description="Helical" evidence="7">
    <location>
        <begin position="408"/>
        <end position="431"/>
    </location>
</feature>
<dbReference type="GO" id="GO:0016020">
    <property type="term" value="C:membrane"/>
    <property type="evidence" value="ECO:0007669"/>
    <property type="project" value="UniProtKB-SubCell"/>
</dbReference>
<evidence type="ECO:0000256" key="1">
    <source>
        <dbReference type="ARBA" id="ARBA00004141"/>
    </source>
</evidence>
<feature type="region of interest" description="Disordered" evidence="6">
    <location>
        <begin position="164"/>
        <end position="192"/>
    </location>
</feature>
<dbReference type="AlphaFoldDB" id="A0A1I8NE66"/>
<evidence type="ECO:0000256" key="7">
    <source>
        <dbReference type="SAM" id="Phobius"/>
    </source>
</evidence>
<keyword evidence="11" id="KW-1185">Reference proteome</keyword>
<organism evidence="10">
    <name type="scientific">Musca domestica</name>
    <name type="common">House fly</name>
    <dbReference type="NCBI Taxonomy" id="7370"/>
    <lineage>
        <taxon>Eukaryota</taxon>
        <taxon>Metazoa</taxon>
        <taxon>Ecdysozoa</taxon>
        <taxon>Arthropoda</taxon>
        <taxon>Hexapoda</taxon>
        <taxon>Insecta</taxon>
        <taxon>Pterygota</taxon>
        <taxon>Neoptera</taxon>
        <taxon>Endopterygota</taxon>
        <taxon>Diptera</taxon>
        <taxon>Brachycera</taxon>
        <taxon>Muscomorpha</taxon>
        <taxon>Muscoidea</taxon>
        <taxon>Muscidae</taxon>
        <taxon>Musca</taxon>
    </lineage>
</organism>
<feature type="transmembrane region" description="Helical" evidence="7">
    <location>
        <begin position="561"/>
        <end position="587"/>
    </location>
</feature>
<dbReference type="PANTHER" id="PTHR21229:SF2">
    <property type="entry name" value="RE59932P"/>
    <property type="match status" value="1"/>
</dbReference>
<dbReference type="PANTHER" id="PTHR21229">
    <property type="entry name" value="LUNG SEVEN TRANSMEMBRANE RECEPTOR"/>
    <property type="match status" value="1"/>
</dbReference>
<dbReference type="VEuPathDB" id="VectorBase:MDOA014279"/>
<dbReference type="Proteomes" id="UP001652621">
    <property type="component" value="Unplaced"/>
</dbReference>
<reference evidence="12" key="2">
    <citation type="submission" date="2025-04" db="UniProtKB">
        <authorList>
            <consortium name="RefSeq"/>
        </authorList>
    </citation>
    <scope>IDENTIFICATION</scope>
    <source>
        <strain evidence="12">Aabys</strain>
    </source>
</reference>
<feature type="domain" description="CAND6/7 N-terminal" evidence="9">
    <location>
        <begin position="42"/>
        <end position="112"/>
    </location>
</feature>
<proteinExistence type="predicted"/>
<feature type="transmembrane region" description="Helical" evidence="7">
    <location>
        <begin position="481"/>
        <end position="499"/>
    </location>
</feature>
<dbReference type="eggNOG" id="KOG2569">
    <property type="taxonomic scope" value="Eukaryota"/>
</dbReference>
<feature type="compositionally biased region" description="Basic and acidic residues" evidence="6">
    <location>
        <begin position="222"/>
        <end position="238"/>
    </location>
</feature>
<evidence type="ECO:0000256" key="6">
    <source>
        <dbReference type="SAM" id="MobiDB-lite"/>
    </source>
</evidence>
<evidence type="ECO:0000259" key="8">
    <source>
        <dbReference type="Pfam" id="PF06814"/>
    </source>
</evidence>
<dbReference type="GeneID" id="101891830"/>
<name>A0A1I8NE66_MUSDO</name>
<keyword evidence="4 7" id="KW-1133">Transmembrane helix</keyword>
<dbReference type="InterPro" id="IPR009637">
    <property type="entry name" value="GPR107/GPR108-like"/>
</dbReference>
<keyword evidence="3" id="KW-0732">Signal</keyword>